<dbReference type="EMBL" id="QRPV01000002">
    <property type="protein sequence ID" value="RHM46988.1"/>
    <property type="molecule type" value="Genomic_DNA"/>
</dbReference>
<organism evidence="3 4">
    <name type="scientific">Butyricimonas virosa</name>
    <dbReference type="NCBI Taxonomy" id="544645"/>
    <lineage>
        <taxon>Bacteria</taxon>
        <taxon>Pseudomonadati</taxon>
        <taxon>Bacteroidota</taxon>
        <taxon>Bacteroidia</taxon>
        <taxon>Bacteroidales</taxon>
        <taxon>Odoribacteraceae</taxon>
        <taxon>Butyricimonas</taxon>
    </lineage>
</organism>
<keyword evidence="1" id="KW-0732">Signal</keyword>
<evidence type="ECO:0000313" key="4">
    <source>
        <dbReference type="Proteomes" id="UP000286038"/>
    </source>
</evidence>
<accession>A0A415QQP6</accession>
<feature type="signal peptide" evidence="1">
    <location>
        <begin position="1"/>
        <end position="24"/>
    </location>
</feature>
<evidence type="ECO:0000256" key="1">
    <source>
        <dbReference type="SAM" id="SignalP"/>
    </source>
</evidence>
<evidence type="ECO:0000313" key="3">
    <source>
        <dbReference type="EMBL" id="RHM46988.1"/>
    </source>
</evidence>
<dbReference type="Proteomes" id="UP000286038">
    <property type="component" value="Unassembled WGS sequence"/>
</dbReference>
<dbReference type="AlphaFoldDB" id="A0A415QQP6"/>
<dbReference type="InterPro" id="IPR007160">
    <property type="entry name" value="DUF362"/>
</dbReference>
<feature type="domain" description="DUF362" evidence="2">
    <location>
        <begin position="64"/>
        <end position="278"/>
    </location>
</feature>
<dbReference type="Pfam" id="PF04015">
    <property type="entry name" value="DUF362"/>
    <property type="match status" value="1"/>
</dbReference>
<feature type="chain" id="PRO_5019362213" evidence="1">
    <location>
        <begin position="25"/>
        <end position="324"/>
    </location>
</feature>
<evidence type="ECO:0000259" key="2">
    <source>
        <dbReference type="Pfam" id="PF04015"/>
    </source>
</evidence>
<reference evidence="3 4" key="1">
    <citation type="submission" date="2018-08" db="EMBL/GenBank/DDBJ databases">
        <title>A genome reference for cultivated species of the human gut microbiota.</title>
        <authorList>
            <person name="Zou Y."/>
            <person name="Xue W."/>
            <person name="Luo G."/>
        </authorList>
    </citation>
    <scope>NUCLEOTIDE SEQUENCE [LARGE SCALE GENOMIC DNA]</scope>
    <source>
        <strain evidence="3 4">AF34-33</strain>
    </source>
</reference>
<sequence length="324" mass="34883">MRRNVYMILFCLLTSVMGADCARAQEKASEKNMEVPKVYMFTKISAENLVKISEALGREATGKVAVKLSTGEPGGHNFLQPALIKDLVKKVNGTIVECNTAYGGGRADTENHLKAAKEHGFTAIAPVDIMDADGEVALPVKGGKHLKEDFVGSHYLNYDFTIILSHFKGHAMGGFGGAIKNMSIGIASSEGKAWIHSAGKTKGDPWGNLPPQDDFLESMAEAAKAVADHCGDKILYISVANNLSVDCDCDASPEDPQMGDIGILASLDPIALDKACTDLVRASEDHGKIHLIERIDSRHGMHTLEYGEKLGIGSQKYELVKLDK</sequence>
<proteinExistence type="predicted"/>
<name>A0A415QQP6_9BACT</name>
<comment type="caution">
    <text evidence="3">The sequence shown here is derived from an EMBL/GenBank/DDBJ whole genome shotgun (WGS) entry which is preliminary data.</text>
</comment>
<gene>
    <name evidence="3" type="ORF">DWZ68_01750</name>
</gene>
<protein>
    <submittedName>
        <fullName evidence="3">DUF362 domain-containing protein</fullName>
    </submittedName>
</protein>
<dbReference type="Gene3D" id="3.40.50.11440">
    <property type="match status" value="1"/>
</dbReference>